<dbReference type="Pfam" id="PF25917">
    <property type="entry name" value="BSH_RND"/>
    <property type="match status" value="1"/>
</dbReference>
<feature type="domain" description="Multidrug resistance protein MdtA-like beta-barrel" evidence="6">
    <location>
        <begin position="209"/>
        <end position="287"/>
    </location>
</feature>
<keyword evidence="2" id="KW-0175">Coiled coil</keyword>
<dbReference type="Pfam" id="PF25876">
    <property type="entry name" value="HH_MFP_RND"/>
    <property type="match status" value="1"/>
</dbReference>
<dbReference type="Proteomes" id="UP001211005">
    <property type="component" value="Plasmid unnamed1"/>
</dbReference>
<keyword evidence="9" id="KW-1185">Reference proteome</keyword>
<comment type="similarity">
    <text evidence="1">Belongs to the membrane fusion protein (MFP) (TC 8.A.1) family.</text>
</comment>
<dbReference type="InterPro" id="IPR006143">
    <property type="entry name" value="RND_pump_MFP"/>
</dbReference>
<dbReference type="InterPro" id="IPR058625">
    <property type="entry name" value="MdtA-like_BSH"/>
</dbReference>
<evidence type="ECO:0000259" key="6">
    <source>
        <dbReference type="Pfam" id="PF25944"/>
    </source>
</evidence>
<proteinExistence type="inferred from homology"/>
<gene>
    <name evidence="8" type="ORF">O3303_19620</name>
</gene>
<dbReference type="Pfam" id="PF25944">
    <property type="entry name" value="Beta-barrel_RND"/>
    <property type="match status" value="1"/>
</dbReference>
<dbReference type="EMBL" id="CP114768">
    <property type="protein sequence ID" value="WBA44101.1"/>
    <property type="molecule type" value="Genomic_DNA"/>
</dbReference>
<sequence>MRTSFSLLTLAALASAVLAGCNRAEGESAKATPAKAPTVPVARLAPRDTLLTQDYTANIQALRNVEIRSLVGGQLSAILVDEGQTVRKGQPLFRLNDAQLRTQLASARAALDNAQAQARVTELDLKRIELLTAKKIISTTELESGKAKLRASRAEVAQARAAADAAALTLSYTTIRAPFDGVVDRIPQREGSAVEDGTLLTTISDTRGVYAYFTVSENEYLRHEQDRQANRPAQLVLANGTEYVEAGRVETVQSEFEANTGSITFRARFPNPQRLLRHGATGKVRLTNTLTQVLLVPQTAVFEVQDNNYVYVVEAGGTIRQQAFVPQARLGNSYVVDQGLKAGDRIVCEGTQDLKNGDKVTARALTPPAPVAGL</sequence>
<dbReference type="PROSITE" id="PS51257">
    <property type="entry name" value="PROKAR_LIPOPROTEIN"/>
    <property type="match status" value="1"/>
</dbReference>
<evidence type="ECO:0000313" key="9">
    <source>
        <dbReference type="Proteomes" id="UP001211005"/>
    </source>
</evidence>
<dbReference type="NCBIfam" id="TIGR01730">
    <property type="entry name" value="RND_mfp"/>
    <property type="match status" value="1"/>
</dbReference>
<geneLocation type="plasmid" evidence="8 9">
    <name>unnamed1</name>
</geneLocation>
<evidence type="ECO:0000259" key="5">
    <source>
        <dbReference type="Pfam" id="PF25917"/>
    </source>
</evidence>
<evidence type="ECO:0000256" key="1">
    <source>
        <dbReference type="ARBA" id="ARBA00009477"/>
    </source>
</evidence>
<dbReference type="PANTHER" id="PTHR30158:SF23">
    <property type="entry name" value="MULTIDRUG RESISTANCE PROTEIN MEXA"/>
    <property type="match status" value="1"/>
</dbReference>
<feature type="signal peptide" evidence="3">
    <location>
        <begin position="1"/>
        <end position="19"/>
    </location>
</feature>
<keyword evidence="8" id="KW-0614">Plasmid</keyword>
<protein>
    <submittedName>
        <fullName evidence="8">Efflux RND transporter periplasmic adaptor subunit</fullName>
    </submittedName>
</protein>
<dbReference type="RefSeq" id="WP_269562133.1">
    <property type="nucleotide sequence ID" value="NZ_CP114768.1"/>
</dbReference>
<evidence type="ECO:0000256" key="3">
    <source>
        <dbReference type="SAM" id="SignalP"/>
    </source>
</evidence>
<dbReference type="SUPFAM" id="SSF111369">
    <property type="entry name" value="HlyD-like secretion proteins"/>
    <property type="match status" value="1"/>
</dbReference>
<dbReference type="InterPro" id="IPR058626">
    <property type="entry name" value="MdtA-like_b-barrel"/>
</dbReference>
<name>A0ABY7LX45_9BACT</name>
<dbReference type="Gene3D" id="2.40.30.170">
    <property type="match status" value="1"/>
</dbReference>
<feature type="chain" id="PRO_5046487265" evidence="3">
    <location>
        <begin position="20"/>
        <end position="374"/>
    </location>
</feature>
<dbReference type="Gene3D" id="1.10.287.470">
    <property type="entry name" value="Helix hairpin bin"/>
    <property type="match status" value="1"/>
</dbReference>
<dbReference type="Gene3D" id="2.40.420.20">
    <property type="match status" value="1"/>
</dbReference>
<keyword evidence="3" id="KW-0732">Signal</keyword>
<feature type="coiled-coil region" evidence="2">
    <location>
        <begin position="97"/>
        <end position="131"/>
    </location>
</feature>
<organism evidence="8 9">
    <name type="scientific">Hymenobacter canadensis</name>
    <dbReference type="NCBI Taxonomy" id="2999067"/>
    <lineage>
        <taxon>Bacteria</taxon>
        <taxon>Pseudomonadati</taxon>
        <taxon>Bacteroidota</taxon>
        <taxon>Cytophagia</taxon>
        <taxon>Cytophagales</taxon>
        <taxon>Hymenobacteraceae</taxon>
        <taxon>Hymenobacter</taxon>
    </lineage>
</organism>
<feature type="domain" description="Multidrug resistance protein MdtA-like alpha-helical hairpin" evidence="4">
    <location>
        <begin position="103"/>
        <end position="173"/>
    </location>
</feature>
<dbReference type="InterPro" id="IPR058624">
    <property type="entry name" value="MdtA-like_HH"/>
</dbReference>
<evidence type="ECO:0000259" key="7">
    <source>
        <dbReference type="Pfam" id="PF25989"/>
    </source>
</evidence>
<evidence type="ECO:0000313" key="8">
    <source>
        <dbReference type="EMBL" id="WBA44101.1"/>
    </source>
</evidence>
<evidence type="ECO:0000256" key="2">
    <source>
        <dbReference type="SAM" id="Coils"/>
    </source>
</evidence>
<dbReference type="InterPro" id="IPR058637">
    <property type="entry name" value="YknX-like_C"/>
</dbReference>
<reference evidence="8 9" key="1">
    <citation type="submission" date="2022-12" db="EMBL/GenBank/DDBJ databases">
        <title>Hymenobacter canadensis sp. nov. isolated from lake water of the Cambridge Bay, Canada.</title>
        <authorList>
            <person name="Kim W.H."/>
            <person name="Lee Y.M."/>
        </authorList>
    </citation>
    <scope>NUCLEOTIDE SEQUENCE [LARGE SCALE GENOMIC DNA]</scope>
    <source>
        <strain evidence="8 9">PAMC 29467</strain>
        <plasmid evidence="8 9">unnamed1</plasmid>
    </source>
</reference>
<feature type="domain" description="Multidrug resistance protein MdtA-like barrel-sandwich hybrid" evidence="5">
    <location>
        <begin position="63"/>
        <end position="200"/>
    </location>
</feature>
<accession>A0ABY7LX45</accession>
<evidence type="ECO:0000259" key="4">
    <source>
        <dbReference type="Pfam" id="PF25876"/>
    </source>
</evidence>
<dbReference type="Gene3D" id="2.40.50.100">
    <property type="match status" value="1"/>
</dbReference>
<dbReference type="Pfam" id="PF25989">
    <property type="entry name" value="YknX_C"/>
    <property type="match status" value="1"/>
</dbReference>
<feature type="domain" description="YknX-like C-terminal permuted SH3-like" evidence="7">
    <location>
        <begin position="294"/>
        <end position="361"/>
    </location>
</feature>
<dbReference type="PANTHER" id="PTHR30158">
    <property type="entry name" value="ACRA/E-RELATED COMPONENT OF DRUG EFFLUX TRANSPORTER"/>
    <property type="match status" value="1"/>
</dbReference>